<dbReference type="GO" id="GO:0016853">
    <property type="term" value="F:isomerase activity"/>
    <property type="evidence" value="ECO:0007669"/>
    <property type="project" value="UniProtKB-KW"/>
</dbReference>
<organism evidence="2 3">
    <name type="scientific">Terriglobus roseus</name>
    <dbReference type="NCBI Taxonomy" id="392734"/>
    <lineage>
        <taxon>Bacteria</taxon>
        <taxon>Pseudomonadati</taxon>
        <taxon>Acidobacteriota</taxon>
        <taxon>Terriglobia</taxon>
        <taxon>Terriglobales</taxon>
        <taxon>Acidobacteriaceae</taxon>
        <taxon>Terriglobus</taxon>
    </lineage>
</organism>
<dbReference type="OrthoDB" id="119146at2"/>
<evidence type="ECO:0000259" key="1">
    <source>
        <dbReference type="Pfam" id="PF12680"/>
    </source>
</evidence>
<dbReference type="Proteomes" id="UP000182409">
    <property type="component" value="Unassembled WGS sequence"/>
</dbReference>
<dbReference type="InterPro" id="IPR037401">
    <property type="entry name" value="SnoaL-like"/>
</dbReference>
<dbReference type="InterPro" id="IPR032710">
    <property type="entry name" value="NTF2-like_dom_sf"/>
</dbReference>
<proteinExistence type="predicted"/>
<dbReference type="Pfam" id="PF12680">
    <property type="entry name" value="SnoaL_2"/>
    <property type="match status" value="1"/>
</dbReference>
<sequence length="127" mass="13511">MPTPTELTVAEYFAAIRAMDVERCVAVFAPEAEQHDPVGTPPNVGHDAIRAFFTGIFTGFQVVGLTENQVFVNGTSGAVKWTGNGTAHNGKSVTFEGVDVLDCNDEGKIVKVRAFWDPAPVMAAVAD</sequence>
<gene>
    <name evidence="2" type="ORF">SAMN05443244_1083</name>
</gene>
<feature type="domain" description="SnoaL-like" evidence="1">
    <location>
        <begin position="9"/>
        <end position="111"/>
    </location>
</feature>
<name>A0A1H4KAK5_9BACT</name>
<evidence type="ECO:0000313" key="2">
    <source>
        <dbReference type="EMBL" id="SEB55175.1"/>
    </source>
</evidence>
<protein>
    <submittedName>
        <fullName evidence="2">Steroid delta-isomerase</fullName>
    </submittedName>
</protein>
<keyword evidence="2" id="KW-0413">Isomerase</keyword>
<reference evidence="2 3" key="1">
    <citation type="submission" date="2016-10" db="EMBL/GenBank/DDBJ databases">
        <authorList>
            <person name="de Groot N.N."/>
        </authorList>
    </citation>
    <scope>NUCLEOTIDE SEQUENCE [LARGE SCALE GENOMIC DNA]</scope>
    <source>
        <strain evidence="2 3">AB35.6</strain>
    </source>
</reference>
<accession>A0A1H4KAK5</accession>
<dbReference type="AlphaFoldDB" id="A0A1H4KAK5"/>
<evidence type="ECO:0000313" key="3">
    <source>
        <dbReference type="Proteomes" id="UP000182409"/>
    </source>
</evidence>
<dbReference type="RefSeq" id="WP_074652683.1">
    <property type="nucleotide sequence ID" value="NZ_FNSD01000001.1"/>
</dbReference>
<dbReference type="Gene3D" id="3.10.450.50">
    <property type="match status" value="1"/>
</dbReference>
<dbReference type="EMBL" id="FNSD01000001">
    <property type="protein sequence ID" value="SEB55175.1"/>
    <property type="molecule type" value="Genomic_DNA"/>
</dbReference>
<dbReference type="SUPFAM" id="SSF54427">
    <property type="entry name" value="NTF2-like"/>
    <property type="match status" value="1"/>
</dbReference>